<protein>
    <submittedName>
        <fullName evidence="1">HAD-IA family hydrolase</fullName>
    </submittedName>
</protein>
<dbReference type="InterPro" id="IPR023214">
    <property type="entry name" value="HAD_sf"/>
</dbReference>
<dbReference type="GO" id="GO:0008967">
    <property type="term" value="F:phosphoglycolate phosphatase activity"/>
    <property type="evidence" value="ECO:0007669"/>
    <property type="project" value="TreeGrafter"/>
</dbReference>
<dbReference type="PRINTS" id="PR00413">
    <property type="entry name" value="HADHALOGNASE"/>
</dbReference>
<dbReference type="PANTHER" id="PTHR43434:SF1">
    <property type="entry name" value="PHOSPHOGLYCOLATE PHOSPHATASE"/>
    <property type="match status" value="1"/>
</dbReference>
<evidence type="ECO:0000313" key="1">
    <source>
        <dbReference type="EMBL" id="HIZ24962.1"/>
    </source>
</evidence>
<dbReference type="EMBL" id="DXBS01000110">
    <property type="protein sequence ID" value="HIZ24962.1"/>
    <property type="molecule type" value="Genomic_DNA"/>
</dbReference>
<reference evidence="1" key="2">
    <citation type="submission" date="2021-04" db="EMBL/GenBank/DDBJ databases">
        <authorList>
            <person name="Gilroy R."/>
        </authorList>
    </citation>
    <scope>NUCLEOTIDE SEQUENCE</scope>
    <source>
        <strain evidence="1">CHK33-5263</strain>
    </source>
</reference>
<dbReference type="Gene3D" id="3.40.50.1000">
    <property type="entry name" value="HAD superfamily/HAD-like"/>
    <property type="match status" value="1"/>
</dbReference>
<dbReference type="SFLD" id="SFLDG01135">
    <property type="entry name" value="C1.5.6:_HAD__Beta-PGM__Phospha"/>
    <property type="match status" value="1"/>
</dbReference>
<proteinExistence type="predicted"/>
<dbReference type="SFLD" id="SFLDG01129">
    <property type="entry name" value="C1.5:_HAD__Beta-PGM__Phosphata"/>
    <property type="match status" value="1"/>
</dbReference>
<dbReference type="InterPro" id="IPR050155">
    <property type="entry name" value="HAD-like_hydrolase_sf"/>
</dbReference>
<accession>A0A9D2IWF9</accession>
<dbReference type="PANTHER" id="PTHR43434">
    <property type="entry name" value="PHOSPHOGLYCOLATE PHOSPHATASE"/>
    <property type="match status" value="1"/>
</dbReference>
<dbReference type="NCBIfam" id="TIGR01549">
    <property type="entry name" value="HAD-SF-IA-v1"/>
    <property type="match status" value="1"/>
</dbReference>
<dbReference type="SFLD" id="SFLDS00003">
    <property type="entry name" value="Haloacid_Dehalogenase"/>
    <property type="match status" value="1"/>
</dbReference>
<dbReference type="Proteomes" id="UP000824044">
    <property type="component" value="Unassembled WGS sequence"/>
</dbReference>
<dbReference type="InterPro" id="IPR041492">
    <property type="entry name" value="HAD_2"/>
</dbReference>
<organism evidence="1 2">
    <name type="scientific">Candidatus Gallimonas intestinigallinarum</name>
    <dbReference type="NCBI Taxonomy" id="2838604"/>
    <lineage>
        <taxon>Bacteria</taxon>
        <taxon>Bacillati</taxon>
        <taxon>Bacillota</taxon>
        <taxon>Clostridia</taxon>
        <taxon>Candidatus Gallimonas</taxon>
    </lineage>
</organism>
<dbReference type="GO" id="GO:0006281">
    <property type="term" value="P:DNA repair"/>
    <property type="evidence" value="ECO:0007669"/>
    <property type="project" value="TreeGrafter"/>
</dbReference>
<reference evidence="1" key="1">
    <citation type="journal article" date="2021" name="PeerJ">
        <title>Extensive microbial diversity within the chicken gut microbiome revealed by metagenomics and culture.</title>
        <authorList>
            <person name="Gilroy R."/>
            <person name="Ravi A."/>
            <person name="Getino M."/>
            <person name="Pursley I."/>
            <person name="Horton D.L."/>
            <person name="Alikhan N.F."/>
            <person name="Baker D."/>
            <person name="Gharbi K."/>
            <person name="Hall N."/>
            <person name="Watson M."/>
            <person name="Adriaenssens E.M."/>
            <person name="Foster-Nyarko E."/>
            <person name="Jarju S."/>
            <person name="Secka A."/>
            <person name="Antonio M."/>
            <person name="Oren A."/>
            <person name="Chaudhuri R.R."/>
            <person name="La Ragione R."/>
            <person name="Hildebrand F."/>
            <person name="Pallen M.J."/>
        </authorList>
    </citation>
    <scope>NUCLEOTIDE SEQUENCE</scope>
    <source>
        <strain evidence="1">CHK33-5263</strain>
    </source>
</reference>
<gene>
    <name evidence="1" type="ORF">H9812_05790</name>
</gene>
<evidence type="ECO:0000313" key="2">
    <source>
        <dbReference type="Proteomes" id="UP000824044"/>
    </source>
</evidence>
<dbReference type="Pfam" id="PF13419">
    <property type="entry name" value="HAD_2"/>
    <property type="match status" value="1"/>
</dbReference>
<keyword evidence="1" id="KW-0378">Hydrolase</keyword>
<dbReference type="InterPro" id="IPR006439">
    <property type="entry name" value="HAD-SF_hydro_IA"/>
</dbReference>
<dbReference type="AlphaFoldDB" id="A0A9D2IWF9"/>
<comment type="caution">
    <text evidence="1">The sequence shown here is derived from an EMBL/GenBank/DDBJ whole genome shotgun (WGS) entry which is preliminary data.</text>
</comment>
<name>A0A9D2IWF9_9FIRM</name>
<dbReference type="SUPFAM" id="SSF56784">
    <property type="entry name" value="HAD-like"/>
    <property type="match status" value="1"/>
</dbReference>
<sequence>MLKAVLFDLDGTLLDTVPDIQKCVNDMLVSRGYPTIDYAQTCAYVGDGAIKLIERALPAGAGDVEECYRQFRTAFATSSNALTRLFPDELEMLLALKARGLKLGIVTNKPQDATERIVAQFFPEGLFDFVGGDSGMFPCKPDPSLARYAALSMRVSPADCAFVGDGETDAHVARNAGMQGVSVLWGYRTREQLEAAGAKVFVKDFAELQKFLEKIC</sequence>
<dbReference type="Gene3D" id="1.10.150.240">
    <property type="entry name" value="Putative phosphatase, domain 2"/>
    <property type="match status" value="1"/>
</dbReference>
<dbReference type="InterPro" id="IPR023198">
    <property type="entry name" value="PGP-like_dom2"/>
</dbReference>
<dbReference type="InterPro" id="IPR036412">
    <property type="entry name" value="HAD-like_sf"/>
</dbReference>